<dbReference type="EMBL" id="JAUHHV010000003">
    <property type="protein sequence ID" value="KAK1430372.1"/>
    <property type="molecule type" value="Genomic_DNA"/>
</dbReference>
<dbReference type="Pfam" id="PF00646">
    <property type="entry name" value="F-box"/>
    <property type="match status" value="1"/>
</dbReference>
<feature type="repeat" description="ARM" evidence="2">
    <location>
        <begin position="474"/>
        <end position="519"/>
    </location>
</feature>
<gene>
    <name evidence="4" type="ORF">QVD17_13054</name>
</gene>
<dbReference type="PANTHER" id="PTHR46976:SF1">
    <property type="entry name" value="PROTEIN ARABIDILLO 1"/>
    <property type="match status" value="1"/>
</dbReference>
<organism evidence="4 5">
    <name type="scientific">Tagetes erecta</name>
    <name type="common">African marigold</name>
    <dbReference type="NCBI Taxonomy" id="13708"/>
    <lineage>
        <taxon>Eukaryota</taxon>
        <taxon>Viridiplantae</taxon>
        <taxon>Streptophyta</taxon>
        <taxon>Embryophyta</taxon>
        <taxon>Tracheophyta</taxon>
        <taxon>Spermatophyta</taxon>
        <taxon>Magnoliopsida</taxon>
        <taxon>eudicotyledons</taxon>
        <taxon>Gunneridae</taxon>
        <taxon>Pentapetalae</taxon>
        <taxon>asterids</taxon>
        <taxon>campanulids</taxon>
        <taxon>Asterales</taxon>
        <taxon>Asteraceae</taxon>
        <taxon>Asteroideae</taxon>
        <taxon>Heliantheae alliance</taxon>
        <taxon>Tageteae</taxon>
        <taxon>Tagetes</taxon>
    </lineage>
</organism>
<name>A0AAD8KWC4_TARER</name>
<dbReference type="SMART" id="SM00256">
    <property type="entry name" value="FBOX"/>
    <property type="match status" value="1"/>
</dbReference>
<dbReference type="PROSITE" id="PS50181">
    <property type="entry name" value="FBOX"/>
    <property type="match status" value="1"/>
</dbReference>
<comment type="caution">
    <text evidence="4">The sequence shown here is derived from an EMBL/GenBank/DDBJ whole genome shotgun (WGS) entry which is preliminary data.</text>
</comment>
<feature type="repeat" description="ARM" evidence="2">
    <location>
        <begin position="518"/>
        <end position="560"/>
    </location>
</feature>
<evidence type="ECO:0000313" key="4">
    <source>
        <dbReference type="EMBL" id="KAK1430372.1"/>
    </source>
</evidence>
<dbReference type="InterPro" id="IPR006553">
    <property type="entry name" value="Leu-rich_rpt_Cys-con_subtyp"/>
</dbReference>
<dbReference type="InterPro" id="IPR001810">
    <property type="entry name" value="F-box_dom"/>
</dbReference>
<dbReference type="Gene3D" id="1.25.10.10">
    <property type="entry name" value="Leucine-rich Repeat Variant"/>
    <property type="match status" value="2"/>
</dbReference>
<keyword evidence="5" id="KW-1185">Reference proteome</keyword>
<dbReference type="Pfam" id="PF00514">
    <property type="entry name" value="Arm"/>
    <property type="match status" value="1"/>
</dbReference>
<evidence type="ECO:0000259" key="3">
    <source>
        <dbReference type="PROSITE" id="PS50181"/>
    </source>
</evidence>
<evidence type="ECO:0000256" key="2">
    <source>
        <dbReference type="PROSITE-ProRule" id="PRU00259"/>
    </source>
</evidence>
<dbReference type="InterPro" id="IPR032675">
    <property type="entry name" value="LRR_dom_sf"/>
</dbReference>
<dbReference type="InterPro" id="IPR011989">
    <property type="entry name" value="ARM-like"/>
</dbReference>
<dbReference type="Gene3D" id="3.80.10.10">
    <property type="entry name" value="Ribonuclease Inhibitor"/>
    <property type="match status" value="1"/>
</dbReference>
<keyword evidence="1" id="KW-0677">Repeat</keyword>
<protein>
    <recommendedName>
        <fullName evidence="3">F-box domain-containing protein</fullName>
    </recommendedName>
</protein>
<proteinExistence type="predicted"/>
<dbReference type="SUPFAM" id="SSF52047">
    <property type="entry name" value="RNI-like"/>
    <property type="match status" value="1"/>
</dbReference>
<dbReference type="InterPro" id="IPR000225">
    <property type="entry name" value="Armadillo"/>
</dbReference>
<dbReference type="SMART" id="SM00367">
    <property type="entry name" value="LRR_CC"/>
    <property type="match status" value="3"/>
</dbReference>
<dbReference type="SMART" id="SM00185">
    <property type="entry name" value="ARM"/>
    <property type="match status" value="8"/>
</dbReference>
<feature type="repeat" description="ARM" evidence="2">
    <location>
        <begin position="433"/>
        <end position="475"/>
    </location>
</feature>
<dbReference type="AlphaFoldDB" id="A0AAD8KWC4"/>
<evidence type="ECO:0000313" key="5">
    <source>
        <dbReference type="Proteomes" id="UP001229421"/>
    </source>
</evidence>
<dbReference type="InterPro" id="IPR016024">
    <property type="entry name" value="ARM-type_fold"/>
</dbReference>
<dbReference type="PROSITE" id="PS50176">
    <property type="entry name" value="ARM_REPEAT"/>
    <property type="match status" value="3"/>
</dbReference>
<reference evidence="4" key="1">
    <citation type="journal article" date="2023" name="bioRxiv">
        <title>Improved chromosome-level genome assembly for marigold (Tagetes erecta).</title>
        <authorList>
            <person name="Jiang F."/>
            <person name="Yuan L."/>
            <person name="Wang S."/>
            <person name="Wang H."/>
            <person name="Xu D."/>
            <person name="Wang A."/>
            <person name="Fan W."/>
        </authorList>
    </citation>
    <scope>NUCLEOTIDE SEQUENCE</scope>
    <source>
        <strain evidence="4">WSJ</strain>
        <tissue evidence="4">Leaf</tissue>
    </source>
</reference>
<dbReference type="SUPFAM" id="SSF48371">
    <property type="entry name" value="ARM repeat"/>
    <property type="match status" value="2"/>
</dbReference>
<sequence length="749" mass="80560">MDRNIKRKGADSSKLNEDKVLDWTQLPNDAVIQIFTLLNNHDRANLSSTCKSCRSLGSSSCLWQSLDLRAHRCDGGLMQSLASRCSSLQKLRFRGSNNTDSIINIRAKNLKELSVDCCSRLNDQNITSIVSFHNFLESIQFGPDLCNGITSAAVVAIALSCTKLKKLRLSGIRDVNKEAIDALATHCPNLNEIGFIECETIDEVALGNVVSLRFLSVAGTTNSSEDDVQELAAKALPYFVLVDGDNINTNERRVEAVMQGGGVRLLLDLARSWKEGLQIVATQAIAHLVVNPAFAKSVTEVGGITILASLAKSMNRLVAEQAAGAFCSLASEEVQAGAIAEAGGIKILLDIIYKWPTEVDGVMQMALAALVNLTADDKCVIEVARVGGINALVTLARTSQHEGVQKQVVLSLGNVTVCEDRDTNDAALGQESGVIDALVLLVRSQYDAIRQEAAKALRYLLADLKNHKCIALAGGVEALVALAQSCSNASPSLQEMAAGALWRLSDSETNSLAIAREGGIAALITLAESQTTEVHKTAAMALYSLAAYPPNVLRIFEDGGVPVLINVCSSMSEMAQFMAALALVHMFHDGMDEYAMVGSSVEDSLMSFVFEKEKKLAFMQIENFMATFAMTHGFYAASSSSLAMLTQAAESALIVEVGELLCREFVNGRFLSMLRSQSPVLKTFGVFVLLQLTLPGGQYASYHVNLLKASGAPRVLRALAASVYAPVEAKIFARIVLRNLEHQQTESST</sequence>
<accession>A0AAD8KWC4</accession>
<feature type="domain" description="F-box" evidence="3">
    <location>
        <begin position="20"/>
        <end position="66"/>
    </location>
</feature>
<dbReference type="Proteomes" id="UP001229421">
    <property type="component" value="Unassembled WGS sequence"/>
</dbReference>
<evidence type="ECO:0000256" key="1">
    <source>
        <dbReference type="ARBA" id="ARBA00022737"/>
    </source>
</evidence>
<dbReference type="PANTHER" id="PTHR46976">
    <property type="entry name" value="PROTEIN ARABIDILLO 1"/>
    <property type="match status" value="1"/>
</dbReference>